<comment type="caution">
    <text evidence="1">The sequence shown here is derived from an EMBL/GenBank/DDBJ whole genome shotgun (WGS) entry which is preliminary data.</text>
</comment>
<evidence type="ECO:0000313" key="1">
    <source>
        <dbReference type="EMBL" id="KWZ39077.1"/>
    </source>
</evidence>
<proteinExistence type="predicted"/>
<name>A0ABR5TBB3_9BURK</name>
<dbReference type="EMBL" id="LNJQ01000004">
    <property type="protein sequence ID" value="KWZ39077.1"/>
    <property type="molecule type" value="Genomic_DNA"/>
</dbReference>
<keyword evidence="2" id="KW-1185">Reference proteome</keyword>
<dbReference type="Proteomes" id="UP000070255">
    <property type="component" value="Unassembled WGS sequence"/>
</dbReference>
<reference evidence="1 2" key="1">
    <citation type="submission" date="2015-11" db="EMBL/GenBank/DDBJ databases">
        <authorList>
            <person name="Sahl J."/>
            <person name="Wagner D."/>
            <person name="Keim P."/>
        </authorList>
    </citation>
    <scope>NUCLEOTIDE SEQUENCE [LARGE SCALE GENOMIC DNA]</scope>
    <source>
        <strain evidence="1 2">BDU18</strain>
    </source>
</reference>
<evidence type="ECO:0000313" key="2">
    <source>
        <dbReference type="Proteomes" id="UP000070255"/>
    </source>
</evidence>
<dbReference type="RefSeq" id="WP_038755136.1">
    <property type="nucleotide sequence ID" value="NZ_LNJQ01000004.1"/>
</dbReference>
<gene>
    <name evidence="1" type="ORF">WS72_30390</name>
</gene>
<protein>
    <submittedName>
        <fullName evidence="1">Uncharacterized protein</fullName>
    </submittedName>
</protein>
<accession>A0ABR5TBB3</accession>
<organism evidence="1 2">
    <name type="scientific">Burkholderia savannae</name>
    <dbReference type="NCBI Taxonomy" id="1637837"/>
    <lineage>
        <taxon>Bacteria</taxon>
        <taxon>Pseudomonadati</taxon>
        <taxon>Pseudomonadota</taxon>
        <taxon>Betaproteobacteria</taxon>
        <taxon>Burkholderiales</taxon>
        <taxon>Burkholderiaceae</taxon>
        <taxon>Burkholderia</taxon>
        <taxon>pseudomallei group</taxon>
    </lineage>
</organism>
<sequence length="71" mass="7740">MLEVDHVAARECHALTEQKASARPRATPAGEQTDFVATTEIGNGPIRRHRAQRVRHGVSIIEADAGRRGGR</sequence>